<proteinExistence type="predicted"/>
<evidence type="ECO:0000313" key="1">
    <source>
        <dbReference type="EMBL" id="GFO35417.1"/>
    </source>
</evidence>
<name>A0AAV4CU33_9GAST</name>
<protein>
    <submittedName>
        <fullName evidence="1">Uncharacterized protein</fullName>
    </submittedName>
</protein>
<dbReference type="Proteomes" id="UP000735302">
    <property type="component" value="Unassembled WGS sequence"/>
</dbReference>
<dbReference type="AlphaFoldDB" id="A0AAV4CU33"/>
<organism evidence="1 2">
    <name type="scientific">Plakobranchus ocellatus</name>
    <dbReference type="NCBI Taxonomy" id="259542"/>
    <lineage>
        <taxon>Eukaryota</taxon>
        <taxon>Metazoa</taxon>
        <taxon>Spiralia</taxon>
        <taxon>Lophotrochozoa</taxon>
        <taxon>Mollusca</taxon>
        <taxon>Gastropoda</taxon>
        <taxon>Heterobranchia</taxon>
        <taxon>Euthyneura</taxon>
        <taxon>Panpulmonata</taxon>
        <taxon>Sacoglossa</taxon>
        <taxon>Placobranchoidea</taxon>
        <taxon>Plakobranchidae</taxon>
        <taxon>Plakobranchus</taxon>
    </lineage>
</organism>
<keyword evidence="2" id="KW-1185">Reference proteome</keyword>
<dbReference type="EMBL" id="BLXT01006999">
    <property type="protein sequence ID" value="GFO35417.1"/>
    <property type="molecule type" value="Genomic_DNA"/>
</dbReference>
<evidence type="ECO:0000313" key="2">
    <source>
        <dbReference type="Proteomes" id="UP000735302"/>
    </source>
</evidence>
<accession>A0AAV4CU33</accession>
<comment type="caution">
    <text evidence="1">The sequence shown here is derived from an EMBL/GenBank/DDBJ whole genome shotgun (WGS) entry which is preliminary data.</text>
</comment>
<sequence>MSEFEILTGRAALTAQWRTRPRTHNGQVSSRCPPGCWMKQACLGLEKNVAGRETNTFTGNLNSWAAGEGSNKSLIKLSDNWFQWRTMIVNVCSRQGTLRRTVSIILAD</sequence>
<gene>
    <name evidence="1" type="ORF">PoB_006192200</name>
</gene>
<reference evidence="1 2" key="1">
    <citation type="journal article" date="2021" name="Elife">
        <title>Chloroplast acquisition without the gene transfer in kleptoplastic sea slugs, Plakobranchus ocellatus.</title>
        <authorList>
            <person name="Maeda T."/>
            <person name="Takahashi S."/>
            <person name="Yoshida T."/>
            <person name="Shimamura S."/>
            <person name="Takaki Y."/>
            <person name="Nagai Y."/>
            <person name="Toyoda A."/>
            <person name="Suzuki Y."/>
            <person name="Arimoto A."/>
            <person name="Ishii H."/>
            <person name="Satoh N."/>
            <person name="Nishiyama T."/>
            <person name="Hasebe M."/>
            <person name="Maruyama T."/>
            <person name="Minagawa J."/>
            <person name="Obokata J."/>
            <person name="Shigenobu S."/>
        </authorList>
    </citation>
    <scope>NUCLEOTIDE SEQUENCE [LARGE SCALE GENOMIC DNA]</scope>
</reference>